<feature type="compositionally biased region" description="Basic and acidic residues" evidence="1">
    <location>
        <begin position="350"/>
        <end position="359"/>
    </location>
</feature>
<dbReference type="GO" id="GO:0009103">
    <property type="term" value="P:lipopolysaccharide biosynthetic process"/>
    <property type="evidence" value="ECO:0007669"/>
    <property type="project" value="TreeGrafter"/>
</dbReference>
<keyword evidence="2" id="KW-0472">Membrane</keyword>
<sequence>MKLGQVFDPRNNALNAWRLVLASEVILWHSFPLTGHFVSSAPIRQLLFSLGVDGFFAVSGFLVTSSWLRHPRVRDYSAARALRIFPGYYTCLIVTAFVIAPLSVAIQGGSATKLLSSKAPFEYVLMNFALLILKPDVGGTPRHVPSPGVWNVSLWTLIWEMFCYIAVAAFGIAGLLKRQWFLPTVMVLAAVSAAMLPPMTFPGAWTIQQAVARFAMMFAAGALLNQFKDVLPARWSLVGLSLAIVAGASLMPDYRVIGALPLAYAIIVSGSMVHNKRLRLRTDLSYGVYIYAFPMQQFLIVCGVGGLAPLLFFPVATLATLPLAALSWFLVEKPALSLKTRLLGKPAARPIDEPTKLPDPDDDRDASGVG</sequence>
<dbReference type="PANTHER" id="PTHR23028:SF53">
    <property type="entry name" value="ACYL_TRANSF_3 DOMAIN-CONTAINING PROTEIN"/>
    <property type="match status" value="1"/>
</dbReference>
<dbReference type="GO" id="GO:0016787">
    <property type="term" value="F:hydrolase activity"/>
    <property type="evidence" value="ECO:0007669"/>
    <property type="project" value="UniProtKB-KW"/>
</dbReference>
<evidence type="ECO:0000256" key="2">
    <source>
        <dbReference type="SAM" id="Phobius"/>
    </source>
</evidence>
<feature type="transmembrane region" description="Helical" evidence="2">
    <location>
        <begin position="180"/>
        <end position="199"/>
    </location>
</feature>
<keyword evidence="4" id="KW-0378">Hydrolase</keyword>
<keyword evidence="4" id="KW-0808">Transferase</keyword>
<evidence type="ECO:0000313" key="5">
    <source>
        <dbReference type="Proteomes" id="UP000240988"/>
    </source>
</evidence>
<feature type="transmembrane region" description="Helical" evidence="2">
    <location>
        <begin position="152"/>
        <end position="173"/>
    </location>
</feature>
<feature type="region of interest" description="Disordered" evidence="1">
    <location>
        <begin position="348"/>
        <end position="370"/>
    </location>
</feature>
<keyword evidence="2" id="KW-1133">Transmembrane helix</keyword>
<keyword evidence="4" id="KW-0012">Acyltransferase</keyword>
<dbReference type="RefSeq" id="WP_077086230.1">
    <property type="nucleotide sequence ID" value="NZ_LT721901.1"/>
</dbReference>
<proteinExistence type="predicted"/>
<feature type="transmembrane region" description="Helical" evidence="2">
    <location>
        <begin position="43"/>
        <end position="64"/>
    </location>
</feature>
<protein>
    <submittedName>
        <fullName evidence="4">Peptidoglycan/LPS O-acetylase OafA/YrhL, contains acyltransferase and SGNH-hydrolase domains</fullName>
    </submittedName>
</protein>
<dbReference type="InterPro" id="IPR002656">
    <property type="entry name" value="Acyl_transf_3_dom"/>
</dbReference>
<name>A0A2U3NMN3_9MYCO</name>
<dbReference type="GO" id="GO:0016747">
    <property type="term" value="F:acyltransferase activity, transferring groups other than amino-acyl groups"/>
    <property type="evidence" value="ECO:0007669"/>
    <property type="project" value="InterPro"/>
</dbReference>
<evidence type="ECO:0000259" key="3">
    <source>
        <dbReference type="Pfam" id="PF01757"/>
    </source>
</evidence>
<feature type="transmembrane region" description="Helical" evidence="2">
    <location>
        <begin position="312"/>
        <end position="331"/>
    </location>
</feature>
<keyword evidence="2" id="KW-0812">Transmembrane</keyword>
<reference evidence="4 5" key="1">
    <citation type="submission" date="2017-01" db="EMBL/GenBank/DDBJ databases">
        <authorList>
            <consortium name="Urmite Genomes"/>
        </authorList>
    </citation>
    <scope>NUCLEOTIDE SEQUENCE [LARGE SCALE GENOMIC DNA]</scope>
    <source>
        <strain evidence="4 5">AB57</strain>
    </source>
</reference>
<dbReference type="OrthoDB" id="9796461at2"/>
<evidence type="ECO:0000256" key="1">
    <source>
        <dbReference type="SAM" id="MobiDB-lite"/>
    </source>
</evidence>
<feature type="transmembrane region" description="Helical" evidence="2">
    <location>
        <begin position="286"/>
        <end position="306"/>
    </location>
</feature>
<dbReference type="AlphaFoldDB" id="A0A2U3NMN3"/>
<organism evidence="4 5">
    <name type="scientific">Mycobacterium rhizamassiliense</name>
    <dbReference type="NCBI Taxonomy" id="1841860"/>
    <lineage>
        <taxon>Bacteria</taxon>
        <taxon>Bacillati</taxon>
        <taxon>Actinomycetota</taxon>
        <taxon>Actinomycetes</taxon>
        <taxon>Mycobacteriales</taxon>
        <taxon>Mycobacteriaceae</taxon>
        <taxon>Mycobacterium</taxon>
    </lineage>
</organism>
<feature type="transmembrane region" description="Helical" evidence="2">
    <location>
        <begin position="85"/>
        <end position="106"/>
    </location>
</feature>
<dbReference type="STRING" id="1841860.GCA_900157375_00590"/>
<dbReference type="InterPro" id="IPR050879">
    <property type="entry name" value="Acyltransferase_3"/>
</dbReference>
<dbReference type="EMBL" id="FUFA01000002">
    <property type="protein sequence ID" value="SPM32789.1"/>
    <property type="molecule type" value="Genomic_DNA"/>
</dbReference>
<dbReference type="PANTHER" id="PTHR23028">
    <property type="entry name" value="ACETYLTRANSFERASE"/>
    <property type="match status" value="1"/>
</dbReference>
<feature type="domain" description="Acyltransferase 3" evidence="3">
    <location>
        <begin position="11"/>
        <end position="326"/>
    </location>
</feature>
<dbReference type="GO" id="GO:0016020">
    <property type="term" value="C:membrane"/>
    <property type="evidence" value="ECO:0007669"/>
    <property type="project" value="TreeGrafter"/>
</dbReference>
<feature type="transmembrane region" description="Helical" evidence="2">
    <location>
        <begin position="256"/>
        <end position="274"/>
    </location>
</feature>
<dbReference type="Proteomes" id="UP000240988">
    <property type="component" value="Unassembled WGS sequence"/>
</dbReference>
<dbReference type="Pfam" id="PF01757">
    <property type="entry name" value="Acyl_transf_3"/>
    <property type="match status" value="1"/>
</dbReference>
<accession>A0A2U3NMN3</accession>
<gene>
    <name evidence="4" type="ORF">MRAB57_588</name>
</gene>
<keyword evidence="5" id="KW-1185">Reference proteome</keyword>
<evidence type="ECO:0000313" key="4">
    <source>
        <dbReference type="EMBL" id="SPM32789.1"/>
    </source>
</evidence>